<dbReference type="Proteomes" id="UP000289437">
    <property type="component" value="Unassembled WGS sequence"/>
</dbReference>
<dbReference type="EMBL" id="RDSM01000001">
    <property type="protein sequence ID" value="RXH58109.1"/>
    <property type="molecule type" value="Genomic_DNA"/>
</dbReference>
<organism evidence="1 2">
    <name type="scientific">Granulicella sibirica</name>
    <dbReference type="NCBI Taxonomy" id="2479048"/>
    <lineage>
        <taxon>Bacteria</taxon>
        <taxon>Pseudomonadati</taxon>
        <taxon>Acidobacteriota</taxon>
        <taxon>Terriglobia</taxon>
        <taxon>Terriglobales</taxon>
        <taxon>Acidobacteriaceae</taxon>
        <taxon>Granulicella</taxon>
    </lineage>
</organism>
<evidence type="ECO:0000313" key="2">
    <source>
        <dbReference type="Proteomes" id="UP000289437"/>
    </source>
</evidence>
<protein>
    <submittedName>
        <fullName evidence="1">Uncharacterized protein</fullName>
    </submittedName>
</protein>
<comment type="caution">
    <text evidence="1">The sequence shown here is derived from an EMBL/GenBank/DDBJ whole genome shotgun (WGS) entry which is preliminary data.</text>
</comment>
<keyword evidence="2" id="KW-1185">Reference proteome</keyword>
<reference evidence="2" key="2">
    <citation type="submission" date="2019-02" db="EMBL/GenBank/DDBJ databases">
        <title>Granulicella sibirica sp. nov., a psychrotolerant acidobacterium isolated from an organic soil layer in forested tundra, West Siberia.</title>
        <authorList>
            <person name="Oshkin I.Y."/>
            <person name="Kulichevskaya I.S."/>
            <person name="Rijpstra W.I.C."/>
            <person name="Sinninghe Damste J.S."/>
            <person name="Rakitin A.L."/>
            <person name="Ravin N.V."/>
            <person name="Dedysh S.N."/>
        </authorList>
    </citation>
    <scope>NUCLEOTIDE SEQUENCE [LARGE SCALE GENOMIC DNA]</scope>
    <source>
        <strain evidence="2">AF10</strain>
    </source>
</reference>
<proteinExistence type="predicted"/>
<evidence type="ECO:0000313" key="1">
    <source>
        <dbReference type="EMBL" id="RXH58109.1"/>
    </source>
</evidence>
<gene>
    <name evidence="1" type="ORF">GRAN_1419</name>
</gene>
<accession>A0A4Q0T7W5</accession>
<dbReference type="AlphaFoldDB" id="A0A4Q0T7W5"/>
<sequence length="45" mass="4946">MHISGSADIGRNTFSHGRVIINAQHSDCGWLNCHLGLFLSFSCLE</sequence>
<reference evidence="1 2" key="1">
    <citation type="submission" date="2018-11" db="EMBL/GenBank/DDBJ databases">
        <authorList>
            <person name="Mardanov A.V."/>
            <person name="Ravin N.V."/>
            <person name="Dedysh S.N."/>
        </authorList>
    </citation>
    <scope>NUCLEOTIDE SEQUENCE [LARGE SCALE GENOMIC DNA]</scope>
    <source>
        <strain evidence="1 2">AF10</strain>
    </source>
</reference>
<name>A0A4Q0T7W5_9BACT</name>